<dbReference type="Proteomes" id="UP000076532">
    <property type="component" value="Unassembled WGS sequence"/>
</dbReference>
<evidence type="ECO:0000313" key="1">
    <source>
        <dbReference type="EMBL" id="KZP15442.1"/>
    </source>
</evidence>
<sequence>MPVCPTWRLQVPIPNLHDHFMALNFQSLSLKDSSNTAASANETRWQLDPDFTAQIDRVARVLIVDDITDTILATSGLLEIFSFRRTCRLGRRAVDSYNSRAFNVNRNLLRFFDDPESFRALQEQTDTLISGSFALALLDRTIYPESDLDLYTQPGFAPTVAEWLYEAGYRLVRRNTDGDPDQGAAAPIHGADLNWRELVVDNWHGLRPPYGSVPAEEDTIPGKHPYDELSRNIHNVYTWKKRTNGRIQKVEIISCNKSPLATILQYHSTVVQNFISHSATYSLYPQATFVHRLGAPLEPRNNHHESALEKYRARGWTIKNDGTQHHSGRGREGRIFSRMFQPYRPRSVGDAYSWCLPDFCRTRSASSQKELVDASVANGFMLCPYDHLGYEMEYTMVTTPVLRFQYAIAGNTTLSVLPKKIAHQLDWHWRRHRRRLERLPLEERQKQWIWKDKWLQNKLSPNLRNE</sequence>
<proteinExistence type="predicted"/>
<dbReference type="AlphaFoldDB" id="A0A166E6I1"/>
<organism evidence="1 2">
    <name type="scientific">Athelia psychrophila</name>
    <dbReference type="NCBI Taxonomy" id="1759441"/>
    <lineage>
        <taxon>Eukaryota</taxon>
        <taxon>Fungi</taxon>
        <taxon>Dikarya</taxon>
        <taxon>Basidiomycota</taxon>
        <taxon>Agaricomycotina</taxon>
        <taxon>Agaricomycetes</taxon>
        <taxon>Agaricomycetidae</taxon>
        <taxon>Atheliales</taxon>
        <taxon>Atheliaceae</taxon>
        <taxon>Athelia</taxon>
    </lineage>
</organism>
<accession>A0A166E6I1</accession>
<dbReference type="EMBL" id="KV417604">
    <property type="protein sequence ID" value="KZP15442.1"/>
    <property type="molecule type" value="Genomic_DNA"/>
</dbReference>
<protein>
    <submittedName>
        <fullName evidence="1">Uncharacterized protein</fullName>
    </submittedName>
</protein>
<reference evidence="1 2" key="1">
    <citation type="journal article" date="2016" name="Mol. Biol. Evol.">
        <title>Comparative Genomics of Early-Diverging Mushroom-Forming Fungi Provides Insights into the Origins of Lignocellulose Decay Capabilities.</title>
        <authorList>
            <person name="Nagy L.G."/>
            <person name="Riley R."/>
            <person name="Tritt A."/>
            <person name="Adam C."/>
            <person name="Daum C."/>
            <person name="Floudas D."/>
            <person name="Sun H."/>
            <person name="Yadav J.S."/>
            <person name="Pangilinan J."/>
            <person name="Larsson K.H."/>
            <person name="Matsuura K."/>
            <person name="Barry K."/>
            <person name="Labutti K."/>
            <person name="Kuo R."/>
            <person name="Ohm R.A."/>
            <person name="Bhattacharya S.S."/>
            <person name="Shirouzu T."/>
            <person name="Yoshinaga Y."/>
            <person name="Martin F.M."/>
            <person name="Grigoriev I.V."/>
            <person name="Hibbett D.S."/>
        </authorList>
    </citation>
    <scope>NUCLEOTIDE SEQUENCE [LARGE SCALE GENOMIC DNA]</scope>
    <source>
        <strain evidence="1 2">CBS 109695</strain>
    </source>
</reference>
<dbReference type="STRING" id="436010.A0A166E6I1"/>
<evidence type="ECO:0000313" key="2">
    <source>
        <dbReference type="Proteomes" id="UP000076532"/>
    </source>
</evidence>
<name>A0A166E6I1_9AGAM</name>
<keyword evidence="2" id="KW-1185">Reference proteome</keyword>
<gene>
    <name evidence="1" type="ORF">FIBSPDRAFT_81985</name>
</gene>
<dbReference type="OrthoDB" id="3041043at2759"/>